<dbReference type="PROSITE" id="PS00062">
    <property type="entry name" value="ALDOKETO_REDUCTASE_2"/>
    <property type="match status" value="1"/>
</dbReference>
<dbReference type="InterPro" id="IPR023210">
    <property type="entry name" value="NADP_OxRdtase_dom"/>
</dbReference>
<name>A0A6P7ZDH4_9AMPH</name>
<dbReference type="Proteomes" id="UP000515156">
    <property type="component" value="Chromosome 11"/>
</dbReference>
<sequence>MENLTLNNGIQMPLVGFGTFRIQGYDDVYRCLDVALQHGYRSFDTATVYNNEAEIGKALKVLLPKHGLSRQDIFITSKLAPRDHGPEAEEAGLCSLAALDYGYVDLYLIHWPGKQGWQREDLRNRDSRRQSWESLEKLNQAGRFRAIGVSNYTLEHLKELLAWCRVRPAVLQLEYHPHLVQQELLHFCQGEGIHLQAYSSLGVGSLVKKEEVKRVAERCGRTPAQVLLRWAVQQGIGVIPKSTNPTHIAENFQLADFILSEQDMEELNQLHSDTRYCWDPTTVA</sequence>
<organism evidence="8 9">
    <name type="scientific">Microcaecilia unicolor</name>
    <dbReference type="NCBI Taxonomy" id="1415580"/>
    <lineage>
        <taxon>Eukaryota</taxon>
        <taxon>Metazoa</taxon>
        <taxon>Chordata</taxon>
        <taxon>Craniata</taxon>
        <taxon>Vertebrata</taxon>
        <taxon>Euteleostomi</taxon>
        <taxon>Amphibia</taxon>
        <taxon>Gymnophiona</taxon>
        <taxon>Siphonopidae</taxon>
        <taxon>Microcaecilia</taxon>
    </lineage>
</organism>
<dbReference type="SUPFAM" id="SSF51430">
    <property type="entry name" value="NAD(P)-linked oxidoreductase"/>
    <property type="match status" value="1"/>
</dbReference>
<dbReference type="Pfam" id="PF00248">
    <property type="entry name" value="Aldo_ket_red"/>
    <property type="match status" value="1"/>
</dbReference>
<dbReference type="RefSeq" id="XP_030074536.1">
    <property type="nucleotide sequence ID" value="XM_030218676.1"/>
</dbReference>
<reference evidence="8" key="1">
    <citation type="submission" date="2024-06" db="UniProtKB">
        <authorList>
            <consortium name="RefSeq"/>
        </authorList>
    </citation>
    <scope>NUCLEOTIDE SEQUENCE [LARGE SCALE GENOMIC DNA]</scope>
</reference>
<evidence type="ECO:0000259" key="7">
    <source>
        <dbReference type="Pfam" id="PF00248"/>
    </source>
</evidence>
<dbReference type="InterPro" id="IPR018170">
    <property type="entry name" value="Aldo/ket_reductase_CS"/>
</dbReference>
<evidence type="ECO:0000256" key="4">
    <source>
        <dbReference type="PIRSR" id="PIRSR000097-1"/>
    </source>
</evidence>
<evidence type="ECO:0000313" key="9">
    <source>
        <dbReference type="RefSeq" id="XP_030074536.1"/>
    </source>
</evidence>
<dbReference type="PROSITE" id="PS00798">
    <property type="entry name" value="ALDOKETO_REDUCTASE_1"/>
    <property type="match status" value="1"/>
</dbReference>
<dbReference type="GO" id="GO:0016616">
    <property type="term" value="F:oxidoreductase activity, acting on the CH-OH group of donors, NAD or NADP as acceptor"/>
    <property type="evidence" value="ECO:0007669"/>
    <property type="project" value="UniProtKB-ARBA"/>
</dbReference>
<dbReference type="PANTHER" id="PTHR43827">
    <property type="entry name" value="2,5-DIKETO-D-GLUCONIC ACID REDUCTASE"/>
    <property type="match status" value="1"/>
</dbReference>
<evidence type="ECO:0000256" key="1">
    <source>
        <dbReference type="ARBA" id="ARBA00007905"/>
    </source>
</evidence>
<proteinExistence type="inferred from homology"/>
<keyword evidence="8" id="KW-1185">Reference proteome</keyword>
<keyword evidence="3" id="KW-0560">Oxidoreductase</keyword>
<accession>A0A6P7ZDH4</accession>
<dbReference type="InterPro" id="IPR036812">
    <property type="entry name" value="NAD(P)_OxRdtase_dom_sf"/>
</dbReference>
<dbReference type="AlphaFoldDB" id="A0A6P7ZDH4"/>
<dbReference type="InterPro" id="IPR020471">
    <property type="entry name" value="AKR"/>
</dbReference>
<evidence type="ECO:0000256" key="2">
    <source>
        <dbReference type="ARBA" id="ARBA00022857"/>
    </source>
</evidence>
<comment type="similarity">
    <text evidence="1">Belongs to the aldo/keto reductase family.</text>
</comment>
<dbReference type="Gene3D" id="3.20.20.100">
    <property type="entry name" value="NADP-dependent oxidoreductase domain"/>
    <property type="match status" value="1"/>
</dbReference>
<feature type="binding site" evidence="5">
    <location>
        <position position="110"/>
    </location>
    <ligand>
        <name>substrate</name>
    </ligand>
</feature>
<protein>
    <submittedName>
        <fullName evidence="9">Uncharacterized protein LOC115480183</fullName>
    </submittedName>
</protein>
<dbReference type="GeneID" id="115480183"/>
<dbReference type="PRINTS" id="PR00069">
    <property type="entry name" value="ALDKETRDTASE"/>
</dbReference>
<gene>
    <name evidence="9" type="primary">LOC115480183</name>
</gene>
<dbReference type="KEGG" id="muo:115480183"/>
<feature type="site" description="Lowers pKa of active site Tyr" evidence="6">
    <location>
        <position position="78"/>
    </location>
</feature>
<evidence type="ECO:0000256" key="3">
    <source>
        <dbReference type="ARBA" id="ARBA00023002"/>
    </source>
</evidence>
<dbReference type="FunFam" id="3.20.20.100:FF:000002">
    <property type="entry name" value="2,5-diketo-D-gluconic acid reductase A"/>
    <property type="match status" value="1"/>
</dbReference>
<evidence type="ECO:0000256" key="6">
    <source>
        <dbReference type="PIRSR" id="PIRSR000097-3"/>
    </source>
</evidence>
<dbReference type="OrthoDB" id="416253at2759"/>
<evidence type="ECO:0000256" key="5">
    <source>
        <dbReference type="PIRSR" id="PIRSR000097-2"/>
    </source>
</evidence>
<dbReference type="PANTHER" id="PTHR43827:SF3">
    <property type="entry name" value="NADP-DEPENDENT OXIDOREDUCTASE DOMAIN-CONTAINING PROTEIN"/>
    <property type="match status" value="1"/>
</dbReference>
<dbReference type="PIRSF" id="PIRSF000097">
    <property type="entry name" value="AKR"/>
    <property type="match status" value="1"/>
</dbReference>
<dbReference type="InParanoid" id="A0A6P7ZDH4"/>
<dbReference type="CDD" id="cd19136">
    <property type="entry name" value="AKR_DrGR-like"/>
    <property type="match status" value="1"/>
</dbReference>
<feature type="active site" description="Proton donor" evidence="4">
    <location>
        <position position="49"/>
    </location>
</feature>
<feature type="domain" description="NADP-dependent oxidoreductase" evidence="7">
    <location>
        <begin position="15"/>
        <end position="270"/>
    </location>
</feature>
<keyword evidence="2" id="KW-0521">NADP</keyword>
<reference evidence="9" key="2">
    <citation type="submission" date="2025-08" db="UniProtKB">
        <authorList>
            <consortium name="RefSeq"/>
        </authorList>
    </citation>
    <scope>IDENTIFICATION</scope>
</reference>
<evidence type="ECO:0000313" key="8">
    <source>
        <dbReference type="Proteomes" id="UP000515156"/>
    </source>
</evidence>